<accession>A0A4R1RGH0</accession>
<dbReference type="EMBL" id="SLUN01000018">
    <property type="protein sequence ID" value="TCL64800.1"/>
    <property type="molecule type" value="Genomic_DNA"/>
</dbReference>
<organism evidence="6 7">
    <name type="scientific">Hydrogenispora ethanolica</name>
    <dbReference type="NCBI Taxonomy" id="1082276"/>
    <lineage>
        <taxon>Bacteria</taxon>
        <taxon>Bacillati</taxon>
        <taxon>Bacillota</taxon>
        <taxon>Hydrogenispora</taxon>
    </lineage>
</organism>
<dbReference type="PANTHER" id="PTHR34984:SF1">
    <property type="entry name" value="CARBON STORAGE REGULATOR"/>
    <property type="match status" value="1"/>
</dbReference>
<comment type="caution">
    <text evidence="6">The sequence shown here is derived from an EMBL/GenBank/DDBJ whole genome shotgun (WGS) entry which is preliminary data.</text>
</comment>
<name>A0A4R1RGH0_HYDET</name>
<keyword evidence="1 5" id="KW-0963">Cytoplasm</keyword>
<keyword evidence="2 5" id="KW-0678">Repressor</keyword>
<keyword evidence="4 5" id="KW-0694">RNA-binding</keyword>
<dbReference type="GO" id="GO:1902208">
    <property type="term" value="P:regulation of bacterial-type flagellum assembly"/>
    <property type="evidence" value="ECO:0007669"/>
    <property type="project" value="UniProtKB-UniRule"/>
</dbReference>
<dbReference type="OrthoDB" id="9809061at2"/>
<comment type="subcellular location">
    <subcellularLocation>
        <location evidence="5">Cytoplasm</location>
    </subcellularLocation>
</comment>
<dbReference type="Gene3D" id="2.60.40.4380">
    <property type="entry name" value="Translational regulator CsrA"/>
    <property type="match status" value="1"/>
</dbReference>
<keyword evidence="3 5" id="KW-0810">Translation regulation</keyword>
<dbReference type="RefSeq" id="WP_132015124.1">
    <property type="nucleotide sequence ID" value="NZ_SLUN01000018.1"/>
</dbReference>
<keyword evidence="5" id="KW-1005">Bacterial flagellum biogenesis</keyword>
<sequence length="74" mass="8472">MLVLTRKLNESIMVGDDVKITIVDVKGDQVKLGITAPREVAVHREEVYREIQKENQLAALSQPNLEKLDRLFKK</sequence>
<evidence type="ECO:0000313" key="7">
    <source>
        <dbReference type="Proteomes" id="UP000295008"/>
    </source>
</evidence>
<dbReference type="GO" id="GO:0048027">
    <property type="term" value="F:mRNA 5'-UTR binding"/>
    <property type="evidence" value="ECO:0007669"/>
    <property type="project" value="UniProtKB-UniRule"/>
</dbReference>
<gene>
    <name evidence="5" type="primary">csrA</name>
    <name evidence="6" type="ORF">EDC14_101899</name>
</gene>
<comment type="similarity">
    <text evidence="5">Belongs to the CsrA/RsmA family.</text>
</comment>
<evidence type="ECO:0000313" key="6">
    <source>
        <dbReference type="EMBL" id="TCL64800.1"/>
    </source>
</evidence>
<evidence type="ECO:0000256" key="4">
    <source>
        <dbReference type="ARBA" id="ARBA00022884"/>
    </source>
</evidence>
<dbReference type="PANTHER" id="PTHR34984">
    <property type="entry name" value="CARBON STORAGE REGULATOR"/>
    <property type="match status" value="1"/>
</dbReference>
<comment type="subunit">
    <text evidence="5">Homodimer; the beta-strands of each monomer intercalate to form a hydrophobic core, while the alpha-helices form wings that extend away from the core.</text>
</comment>
<dbReference type="GO" id="GO:0005829">
    <property type="term" value="C:cytosol"/>
    <property type="evidence" value="ECO:0007669"/>
    <property type="project" value="TreeGrafter"/>
</dbReference>
<protein>
    <recommendedName>
        <fullName evidence="5">Translational regulator CsrA</fullName>
    </recommendedName>
</protein>
<evidence type="ECO:0000256" key="3">
    <source>
        <dbReference type="ARBA" id="ARBA00022845"/>
    </source>
</evidence>
<dbReference type="Pfam" id="PF02599">
    <property type="entry name" value="CsrA"/>
    <property type="match status" value="1"/>
</dbReference>
<keyword evidence="7" id="KW-1185">Reference proteome</keyword>
<evidence type="ECO:0000256" key="1">
    <source>
        <dbReference type="ARBA" id="ARBA00022490"/>
    </source>
</evidence>
<dbReference type="InterPro" id="IPR036107">
    <property type="entry name" value="CsrA_sf"/>
</dbReference>
<proteinExistence type="inferred from homology"/>
<evidence type="ECO:0000256" key="2">
    <source>
        <dbReference type="ARBA" id="ARBA00022491"/>
    </source>
</evidence>
<dbReference type="NCBIfam" id="NF002469">
    <property type="entry name" value="PRK01712.1"/>
    <property type="match status" value="1"/>
</dbReference>
<dbReference type="GO" id="GO:0006109">
    <property type="term" value="P:regulation of carbohydrate metabolic process"/>
    <property type="evidence" value="ECO:0007669"/>
    <property type="project" value="InterPro"/>
</dbReference>
<dbReference type="AlphaFoldDB" id="A0A4R1RGH0"/>
<dbReference type="Proteomes" id="UP000295008">
    <property type="component" value="Unassembled WGS sequence"/>
</dbReference>
<dbReference type="NCBIfam" id="TIGR00202">
    <property type="entry name" value="csrA"/>
    <property type="match status" value="1"/>
</dbReference>
<dbReference type="GO" id="GO:0006402">
    <property type="term" value="P:mRNA catabolic process"/>
    <property type="evidence" value="ECO:0007669"/>
    <property type="project" value="InterPro"/>
</dbReference>
<evidence type="ECO:0000256" key="5">
    <source>
        <dbReference type="HAMAP-Rule" id="MF_00167"/>
    </source>
</evidence>
<dbReference type="HAMAP" id="MF_00167">
    <property type="entry name" value="CsrA"/>
    <property type="match status" value="1"/>
</dbReference>
<reference evidence="6 7" key="1">
    <citation type="submission" date="2019-03" db="EMBL/GenBank/DDBJ databases">
        <title>Genomic Encyclopedia of Type Strains, Phase IV (KMG-IV): sequencing the most valuable type-strain genomes for metagenomic binning, comparative biology and taxonomic classification.</title>
        <authorList>
            <person name="Goeker M."/>
        </authorList>
    </citation>
    <scope>NUCLEOTIDE SEQUENCE [LARGE SCALE GENOMIC DNA]</scope>
    <source>
        <strain evidence="6 7">LX-B</strain>
    </source>
</reference>
<dbReference type="FunFam" id="2.60.40.4380:FF:000002">
    <property type="entry name" value="Translational regulator CsrA"/>
    <property type="match status" value="1"/>
</dbReference>
<dbReference type="SUPFAM" id="SSF117130">
    <property type="entry name" value="CsrA-like"/>
    <property type="match status" value="1"/>
</dbReference>
<dbReference type="GO" id="GO:0045947">
    <property type="term" value="P:negative regulation of translational initiation"/>
    <property type="evidence" value="ECO:0007669"/>
    <property type="project" value="UniProtKB-UniRule"/>
</dbReference>
<dbReference type="InterPro" id="IPR003751">
    <property type="entry name" value="CsrA"/>
</dbReference>
<comment type="function">
    <text evidence="5">A translational regulator that binds mRNA to regulate translation initiation and/or mRNA stability. Usually binds in the 5'-UTR at or near the Shine-Dalgarno sequence preventing ribosome-binding, thus repressing translation. Its main target seems to be the major flagellin gene, while its function is anatagonized by FliW.</text>
</comment>
<dbReference type="GO" id="GO:0044781">
    <property type="term" value="P:bacterial-type flagellum organization"/>
    <property type="evidence" value="ECO:0007669"/>
    <property type="project" value="UniProtKB-KW"/>
</dbReference>